<organism evidence="9 10">
    <name type="scientific">Mucilaginibacter jinjuensis</name>
    <dbReference type="NCBI Taxonomy" id="1176721"/>
    <lineage>
        <taxon>Bacteria</taxon>
        <taxon>Pseudomonadati</taxon>
        <taxon>Bacteroidota</taxon>
        <taxon>Sphingobacteriia</taxon>
        <taxon>Sphingobacteriales</taxon>
        <taxon>Sphingobacteriaceae</taxon>
        <taxon>Mucilaginibacter</taxon>
    </lineage>
</organism>
<dbReference type="EMBL" id="CP117167">
    <property type="protein sequence ID" value="WCT14920.1"/>
    <property type="molecule type" value="Genomic_DNA"/>
</dbReference>
<keyword evidence="4 7" id="KW-0812">Transmembrane</keyword>
<keyword evidence="6 7" id="KW-0472">Membrane</keyword>
<dbReference type="InterPro" id="IPR003362">
    <property type="entry name" value="Bact_transf"/>
</dbReference>
<feature type="transmembrane region" description="Helical" evidence="7">
    <location>
        <begin position="110"/>
        <end position="131"/>
    </location>
</feature>
<evidence type="ECO:0000256" key="3">
    <source>
        <dbReference type="ARBA" id="ARBA00022679"/>
    </source>
</evidence>
<dbReference type="GO" id="GO:0016740">
    <property type="term" value="F:transferase activity"/>
    <property type="evidence" value="ECO:0007669"/>
    <property type="project" value="UniProtKB-KW"/>
</dbReference>
<evidence type="ECO:0000256" key="2">
    <source>
        <dbReference type="ARBA" id="ARBA00006464"/>
    </source>
</evidence>
<feature type="transmembrane region" description="Helical" evidence="7">
    <location>
        <begin position="12"/>
        <end position="32"/>
    </location>
</feature>
<dbReference type="Proteomes" id="UP001216139">
    <property type="component" value="Chromosome"/>
</dbReference>
<gene>
    <name evidence="9" type="ORF">PQO05_13335</name>
</gene>
<comment type="similarity">
    <text evidence="2">Belongs to the bacterial sugar transferase family.</text>
</comment>
<proteinExistence type="inferred from homology"/>
<keyword evidence="10" id="KW-1185">Reference proteome</keyword>
<evidence type="ECO:0000313" key="9">
    <source>
        <dbReference type="EMBL" id="WCT14920.1"/>
    </source>
</evidence>
<sequence length="449" mass="52033">MSIRYSKYLPGLVFILDVVLLNLAFHLGQFLTTKSFHFNYNSSIFIVIANLIWIALSTLSKNYVIKRPLILQDNINKYMLTLIYHLFIVFAVVYALKINQVSPVFIFESYGLFFISVFILRSVLFAVLDYIRKYGFNNRKVIVIGDDSIAKRLISSFADHPEYGYSLVDLIPEEEITALPEMEIFRHLLSKEPNEIFVCYKQIDSEWLKKLILFADTNFIKIKLVSDLFLNNNYVHLVNYHDVPVLHITSKAEVGLKIQLLKRSFDICFSSLVMVGGLPVFFLLYIVTKTTSNGPAFYKQERIGRNGKPFNIYKFRSMYIDSEKLGPQLAFDNDPRITKWGRIIRKTRLDELPQFWNVLKGDMSVVGPRPERQHFIEKIAERTPNYKTLLYLKPGLTSMGQVHYGYAENVDQMVDRVPYDMQYLKNVSLNSDISIIAKTVKVMVQGKGK</sequence>
<dbReference type="NCBIfam" id="TIGR03025">
    <property type="entry name" value="EPS_sugtrans"/>
    <property type="match status" value="1"/>
</dbReference>
<name>A0ABY7TFZ8_9SPHI</name>
<dbReference type="PANTHER" id="PTHR30576">
    <property type="entry name" value="COLANIC BIOSYNTHESIS UDP-GLUCOSE LIPID CARRIER TRANSFERASE"/>
    <property type="match status" value="1"/>
</dbReference>
<dbReference type="PANTHER" id="PTHR30576:SF0">
    <property type="entry name" value="UNDECAPRENYL-PHOSPHATE N-ACETYLGALACTOSAMINYL 1-PHOSPHATE TRANSFERASE-RELATED"/>
    <property type="match status" value="1"/>
</dbReference>
<evidence type="ECO:0000256" key="6">
    <source>
        <dbReference type="ARBA" id="ARBA00023136"/>
    </source>
</evidence>
<reference evidence="9 10" key="1">
    <citation type="submission" date="2023-02" db="EMBL/GenBank/DDBJ databases">
        <title>Genome sequence of Mucilaginibacter jinjuensis strain KACC 16571.</title>
        <authorList>
            <person name="Kim S."/>
            <person name="Heo J."/>
            <person name="Kwon S.-W."/>
        </authorList>
    </citation>
    <scope>NUCLEOTIDE SEQUENCE [LARGE SCALE GENOMIC DNA]</scope>
    <source>
        <strain evidence="9 10">KACC 16571</strain>
    </source>
</reference>
<dbReference type="InterPro" id="IPR017475">
    <property type="entry name" value="EPS_sugar_tfrase"/>
</dbReference>
<keyword evidence="3 9" id="KW-0808">Transferase</keyword>
<keyword evidence="5 7" id="KW-1133">Transmembrane helix</keyword>
<evidence type="ECO:0000259" key="8">
    <source>
        <dbReference type="Pfam" id="PF02397"/>
    </source>
</evidence>
<evidence type="ECO:0000256" key="7">
    <source>
        <dbReference type="SAM" id="Phobius"/>
    </source>
</evidence>
<feature type="transmembrane region" description="Helical" evidence="7">
    <location>
        <begin position="38"/>
        <end position="57"/>
    </location>
</feature>
<feature type="domain" description="Bacterial sugar transferase" evidence="8">
    <location>
        <begin position="262"/>
        <end position="444"/>
    </location>
</feature>
<evidence type="ECO:0000313" key="10">
    <source>
        <dbReference type="Proteomes" id="UP001216139"/>
    </source>
</evidence>
<dbReference type="Pfam" id="PF02397">
    <property type="entry name" value="Bac_transf"/>
    <property type="match status" value="1"/>
</dbReference>
<feature type="transmembrane region" description="Helical" evidence="7">
    <location>
        <begin position="267"/>
        <end position="287"/>
    </location>
</feature>
<protein>
    <submittedName>
        <fullName evidence="9">Sugar transferase</fullName>
    </submittedName>
</protein>
<evidence type="ECO:0000256" key="1">
    <source>
        <dbReference type="ARBA" id="ARBA00004141"/>
    </source>
</evidence>
<feature type="transmembrane region" description="Helical" evidence="7">
    <location>
        <begin position="78"/>
        <end position="98"/>
    </location>
</feature>
<evidence type="ECO:0000256" key="5">
    <source>
        <dbReference type="ARBA" id="ARBA00022989"/>
    </source>
</evidence>
<comment type="subcellular location">
    <subcellularLocation>
        <location evidence="1">Membrane</location>
        <topology evidence="1">Multi-pass membrane protein</topology>
    </subcellularLocation>
</comment>
<evidence type="ECO:0000256" key="4">
    <source>
        <dbReference type="ARBA" id="ARBA00022692"/>
    </source>
</evidence>
<dbReference type="RefSeq" id="WP_273633413.1">
    <property type="nucleotide sequence ID" value="NZ_CP117167.1"/>
</dbReference>
<accession>A0ABY7TFZ8</accession>